<keyword evidence="1" id="KW-0732">Signal</keyword>
<dbReference type="RefSeq" id="WP_115516973.1">
    <property type="nucleotide sequence ID" value="NZ_QRGO01000001.1"/>
</dbReference>
<evidence type="ECO:0000313" key="3">
    <source>
        <dbReference type="Proteomes" id="UP000263993"/>
    </source>
</evidence>
<feature type="signal peptide" evidence="1">
    <location>
        <begin position="1"/>
        <end position="23"/>
    </location>
</feature>
<proteinExistence type="predicted"/>
<sequence length="125" mass="13452">MARQTFLIIAISLSLLAVTPAAATNYPIDGRWGVTASTQKGPIDCSKLRVITFNGSQRTDSGGGVPAFRNHSIQSNGSSDFRIVDVFTTGQISNGQAKYTLKIIEADRVEINQQPGGVLKLRKCK</sequence>
<accession>A0A371BBI5</accession>
<gene>
    <name evidence="2" type="ORF">DXH78_10455</name>
</gene>
<reference evidence="3" key="1">
    <citation type="submission" date="2018-08" db="EMBL/GenBank/DDBJ databases">
        <authorList>
            <person name="Kim S.-J."/>
            <person name="Jung G.-Y."/>
        </authorList>
    </citation>
    <scope>NUCLEOTIDE SEQUENCE [LARGE SCALE GENOMIC DNA]</scope>
    <source>
        <strain evidence="3">GY_H</strain>
    </source>
</reference>
<dbReference type="OrthoDB" id="8447534at2"/>
<dbReference type="AlphaFoldDB" id="A0A371BBI5"/>
<dbReference type="EMBL" id="QRGO01000001">
    <property type="protein sequence ID" value="RDV04946.1"/>
    <property type="molecule type" value="Genomic_DNA"/>
</dbReference>
<protein>
    <submittedName>
        <fullName evidence="2">Uncharacterized protein</fullName>
    </submittedName>
</protein>
<comment type="caution">
    <text evidence="2">The sequence shown here is derived from an EMBL/GenBank/DDBJ whole genome shotgun (WGS) entry which is preliminary data.</text>
</comment>
<organism evidence="2 3">
    <name type="scientific">Undibacter mobilis</name>
    <dbReference type="NCBI Taxonomy" id="2292256"/>
    <lineage>
        <taxon>Bacteria</taxon>
        <taxon>Pseudomonadati</taxon>
        <taxon>Pseudomonadota</taxon>
        <taxon>Alphaproteobacteria</taxon>
        <taxon>Hyphomicrobiales</taxon>
        <taxon>Nitrobacteraceae</taxon>
        <taxon>Undibacter</taxon>
    </lineage>
</organism>
<dbReference type="Proteomes" id="UP000263993">
    <property type="component" value="Unassembled WGS sequence"/>
</dbReference>
<keyword evidence="3" id="KW-1185">Reference proteome</keyword>
<name>A0A371BBI5_9BRAD</name>
<evidence type="ECO:0000313" key="2">
    <source>
        <dbReference type="EMBL" id="RDV04946.1"/>
    </source>
</evidence>
<feature type="chain" id="PRO_5016868673" evidence="1">
    <location>
        <begin position="24"/>
        <end position="125"/>
    </location>
</feature>
<evidence type="ECO:0000256" key="1">
    <source>
        <dbReference type="SAM" id="SignalP"/>
    </source>
</evidence>